<keyword evidence="4 13" id="KW-0808">Transferase</keyword>
<dbReference type="InterPro" id="IPR000159">
    <property type="entry name" value="RA_dom"/>
</dbReference>
<evidence type="ECO:0000256" key="2">
    <source>
        <dbReference type="ARBA" id="ARBA00004370"/>
    </source>
</evidence>
<dbReference type="FunFam" id="3.40.50.10330:FF:000011">
    <property type="entry name" value="Diacylglycerol kinase"/>
    <property type="match status" value="1"/>
</dbReference>
<accession>A0ABD0YKA8</accession>
<evidence type="ECO:0000256" key="4">
    <source>
        <dbReference type="ARBA" id="ARBA00022679"/>
    </source>
</evidence>
<dbReference type="Gene3D" id="3.30.60.20">
    <property type="match status" value="2"/>
</dbReference>
<comment type="catalytic activity">
    <reaction evidence="1 13">
        <text>a 1,2-diacyl-sn-glycerol + ATP = a 1,2-diacyl-sn-glycero-3-phosphate + ADP + H(+)</text>
        <dbReference type="Rhea" id="RHEA:10272"/>
        <dbReference type="ChEBI" id="CHEBI:15378"/>
        <dbReference type="ChEBI" id="CHEBI:17815"/>
        <dbReference type="ChEBI" id="CHEBI:30616"/>
        <dbReference type="ChEBI" id="CHEBI:58608"/>
        <dbReference type="ChEBI" id="CHEBI:456216"/>
        <dbReference type="EC" id="2.7.1.107"/>
    </reaction>
</comment>
<dbReference type="InterPro" id="IPR046349">
    <property type="entry name" value="C1-like_sf"/>
</dbReference>
<dbReference type="InterPro" id="IPR002219">
    <property type="entry name" value="PKC_DAG/PE"/>
</dbReference>
<dbReference type="InterPro" id="IPR000756">
    <property type="entry name" value="Diacylglycerol_kin_accessory"/>
</dbReference>
<dbReference type="SMART" id="SM00109">
    <property type="entry name" value="C1"/>
    <property type="match status" value="2"/>
</dbReference>
<dbReference type="Gene3D" id="3.40.50.10330">
    <property type="entry name" value="Probable inorganic polyphosphate/atp-NAD kinase, domain 1"/>
    <property type="match status" value="1"/>
</dbReference>
<evidence type="ECO:0000259" key="17">
    <source>
        <dbReference type="PROSITE" id="PS50200"/>
    </source>
</evidence>
<feature type="domain" description="Ras-associating" evidence="17">
    <location>
        <begin position="208"/>
        <end position="259"/>
    </location>
</feature>
<keyword evidence="10" id="KW-0862">Zinc</keyword>
<dbReference type="InterPro" id="IPR037607">
    <property type="entry name" value="DGK"/>
</dbReference>
<evidence type="ECO:0000256" key="6">
    <source>
        <dbReference type="ARBA" id="ARBA00022737"/>
    </source>
</evidence>
<dbReference type="SUPFAM" id="SSF54236">
    <property type="entry name" value="Ubiquitin-like"/>
    <property type="match status" value="2"/>
</dbReference>
<comment type="subcellular location">
    <subcellularLocation>
        <location evidence="2">Membrane</location>
    </subcellularLocation>
</comment>
<evidence type="ECO:0000256" key="14">
    <source>
        <dbReference type="SAM" id="MobiDB-lite"/>
    </source>
</evidence>
<feature type="domain" description="Phorbol-ester/DAG-type" evidence="15">
    <location>
        <begin position="18"/>
        <end position="66"/>
    </location>
</feature>
<dbReference type="PROSITE" id="PS00479">
    <property type="entry name" value="ZF_DAG_PE_1"/>
    <property type="match status" value="1"/>
</dbReference>
<dbReference type="GO" id="GO:0004143">
    <property type="term" value="F:ATP-dependent diacylglycerol kinase activity"/>
    <property type="evidence" value="ECO:0007669"/>
    <property type="project" value="UniProtKB-EC"/>
</dbReference>
<evidence type="ECO:0000256" key="1">
    <source>
        <dbReference type="ARBA" id="ARBA00001383"/>
    </source>
</evidence>
<gene>
    <name evidence="18" type="ORF">AAG570_002599</name>
</gene>
<dbReference type="EMBL" id="JBFDAA010000012">
    <property type="protein sequence ID" value="KAL1123522.1"/>
    <property type="molecule type" value="Genomic_DNA"/>
</dbReference>
<dbReference type="Pfam" id="PF00130">
    <property type="entry name" value="C1_1"/>
    <property type="match status" value="1"/>
</dbReference>
<dbReference type="FunFam" id="2.60.200.40:FF:000004">
    <property type="entry name" value="Diacylglycerol kinase"/>
    <property type="match status" value="1"/>
</dbReference>
<dbReference type="InterPro" id="IPR029071">
    <property type="entry name" value="Ubiquitin-like_domsf"/>
</dbReference>
<dbReference type="Proteomes" id="UP001558652">
    <property type="component" value="Unassembled WGS sequence"/>
</dbReference>
<dbReference type="InterPro" id="IPR017438">
    <property type="entry name" value="ATP-NAD_kinase_N"/>
</dbReference>
<feature type="domain" description="DAGKc" evidence="16">
    <location>
        <begin position="486"/>
        <end position="624"/>
    </location>
</feature>
<dbReference type="SMART" id="SM00314">
    <property type="entry name" value="RA"/>
    <property type="match status" value="2"/>
</dbReference>
<dbReference type="Gene3D" id="2.60.200.40">
    <property type="match status" value="1"/>
</dbReference>
<evidence type="ECO:0000256" key="3">
    <source>
        <dbReference type="ARBA" id="ARBA00009280"/>
    </source>
</evidence>
<keyword evidence="6" id="KW-0677">Repeat</keyword>
<dbReference type="GO" id="GO:0016020">
    <property type="term" value="C:membrane"/>
    <property type="evidence" value="ECO:0007669"/>
    <property type="project" value="UniProtKB-SubCell"/>
</dbReference>
<dbReference type="PROSITE" id="PS50081">
    <property type="entry name" value="ZF_DAG_PE_2"/>
    <property type="match status" value="2"/>
</dbReference>
<organism evidence="18 19">
    <name type="scientific">Ranatra chinensis</name>
    <dbReference type="NCBI Taxonomy" id="642074"/>
    <lineage>
        <taxon>Eukaryota</taxon>
        <taxon>Metazoa</taxon>
        <taxon>Ecdysozoa</taxon>
        <taxon>Arthropoda</taxon>
        <taxon>Hexapoda</taxon>
        <taxon>Insecta</taxon>
        <taxon>Pterygota</taxon>
        <taxon>Neoptera</taxon>
        <taxon>Paraneoptera</taxon>
        <taxon>Hemiptera</taxon>
        <taxon>Heteroptera</taxon>
        <taxon>Panheteroptera</taxon>
        <taxon>Nepomorpha</taxon>
        <taxon>Nepidae</taxon>
        <taxon>Ranatrinae</taxon>
        <taxon>Ranatra</taxon>
    </lineage>
</organism>
<dbReference type="EC" id="2.7.1.107" evidence="13"/>
<feature type="compositionally biased region" description="Polar residues" evidence="14">
    <location>
        <begin position="174"/>
        <end position="186"/>
    </location>
</feature>
<evidence type="ECO:0000256" key="9">
    <source>
        <dbReference type="ARBA" id="ARBA00022777"/>
    </source>
</evidence>
<evidence type="ECO:0000313" key="19">
    <source>
        <dbReference type="Proteomes" id="UP001558652"/>
    </source>
</evidence>
<dbReference type="GO" id="GO:0005524">
    <property type="term" value="F:ATP binding"/>
    <property type="evidence" value="ECO:0007669"/>
    <property type="project" value="UniProtKB-KW"/>
</dbReference>
<dbReference type="PROSITE" id="PS50146">
    <property type="entry name" value="DAGK"/>
    <property type="match status" value="1"/>
</dbReference>
<comment type="similarity">
    <text evidence="3 13">Belongs to the eukaryotic diacylglycerol kinase family.</text>
</comment>
<evidence type="ECO:0000256" key="10">
    <source>
        <dbReference type="ARBA" id="ARBA00022833"/>
    </source>
</evidence>
<dbReference type="PROSITE" id="PS50200">
    <property type="entry name" value="RA"/>
    <property type="match status" value="2"/>
</dbReference>
<dbReference type="CDD" id="cd20854">
    <property type="entry name" value="C1_DGKtheta_typeV_rpt3"/>
    <property type="match status" value="1"/>
</dbReference>
<dbReference type="Pfam" id="PF00609">
    <property type="entry name" value="DAGK_acc"/>
    <property type="match status" value="1"/>
</dbReference>
<dbReference type="Pfam" id="PF00788">
    <property type="entry name" value="RA"/>
    <property type="match status" value="2"/>
</dbReference>
<dbReference type="InterPro" id="IPR001206">
    <property type="entry name" value="Diacylglycerol_kinase_cat_dom"/>
</dbReference>
<dbReference type="Pfam" id="PF24099">
    <property type="entry name" value="RBD_DGKtheta"/>
    <property type="match status" value="1"/>
</dbReference>
<dbReference type="CDD" id="cd01783">
    <property type="entry name" value="RA2_DAGK-theta"/>
    <property type="match status" value="1"/>
</dbReference>
<dbReference type="SUPFAM" id="SSF57889">
    <property type="entry name" value="Cysteine-rich domain"/>
    <property type="match status" value="2"/>
</dbReference>
<feature type="domain" description="Phorbol-ester/DAG-type" evidence="15">
    <location>
        <begin position="84"/>
        <end position="135"/>
    </location>
</feature>
<dbReference type="AlphaFoldDB" id="A0ABD0YKA8"/>
<protein>
    <recommendedName>
        <fullName evidence="13">Diacylglycerol kinase</fullName>
        <shortName evidence="13">DAG kinase</shortName>
        <ecNumber evidence="13">2.7.1.107</ecNumber>
    </recommendedName>
</protein>
<name>A0ABD0YKA8_9HEMI</name>
<proteinExistence type="inferred from homology"/>
<evidence type="ECO:0000256" key="7">
    <source>
        <dbReference type="ARBA" id="ARBA00022741"/>
    </source>
</evidence>
<evidence type="ECO:0000259" key="16">
    <source>
        <dbReference type="PROSITE" id="PS50146"/>
    </source>
</evidence>
<keyword evidence="7 13" id="KW-0547">Nucleotide-binding</keyword>
<evidence type="ECO:0000256" key="11">
    <source>
        <dbReference type="ARBA" id="ARBA00022840"/>
    </source>
</evidence>
<evidence type="ECO:0000256" key="12">
    <source>
        <dbReference type="ARBA" id="ARBA00023136"/>
    </source>
</evidence>
<evidence type="ECO:0000256" key="13">
    <source>
        <dbReference type="RuleBase" id="RU361128"/>
    </source>
</evidence>
<keyword evidence="11 13" id="KW-0067">ATP-binding</keyword>
<dbReference type="Gene3D" id="3.10.20.90">
    <property type="entry name" value="Phosphatidylinositol 3-kinase Catalytic Subunit, Chain A, domain 1"/>
    <property type="match status" value="2"/>
</dbReference>
<comment type="caution">
    <text evidence="18">The sequence shown here is derived from an EMBL/GenBank/DDBJ whole genome shotgun (WGS) entry which is preliminary data.</text>
</comment>
<dbReference type="CDD" id="cd20804">
    <property type="entry name" value="C1_DGKtheta_typeV_rpt2"/>
    <property type="match status" value="1"/>
</dbReference>
<dbReference type="PANTHER" id="PTHR11255:SF54">
    <property type="entry name" value="DIACYLGLYCEROL KINASE THETA"/>
    <property type="match status" value="1"/>
</dbReference>
<evidence type="ECO:0000259" key="15">
    <source>
        <dbReference type="PROSITE" id="PS50081"/>
    </source>
</evidence>
<reference evidence="18 19" key="1">
    <citation type="submission" date="2024-07" db="EMBL/GenBank/DDBJ databases">
        <title>Chromosome-level genome assembly of the water stick insect Ranatra chinensis (Heteroptera: Nepidae).</title>
        <authorList>
            <person name="Liu X."/>
        </authorList>
    </citation>
    <scope>NUCLEOTIDE SEQUENCE [LARGE SCALE GENOMIC DNA]</scope>
    <source>
        <strain evidence="18">Cailab_2021Rc</strain>
        <tissue evidence="18">Muscle</tissue>
    </source>
</reference>
<dbReference type="PANTHER" id="PTHR11255">
    <property type="entry name" value="DIACYLGLYCEROL KINASE"/>
    <property type="match status" value="1"/>
</dbReference>
<keyword evidence="8" id="KW-0863">Zinc-finger</keyword>
<dbReference type="SMART" id="SM00045">
    <property type="entry name" value="DAGKa"/>
    <property type="match status" value="1"/>
</dbReference>
<keyword evidence="19" id="KW-1185">Reference proteome</keyword>
<evidence type="ECO:0000256" key="8">
    <source>
        <dbReference type="ARBA" id="ARBA00022771"/>
    </source>
</evidence>
<feature type="compositionally biased region" description="Basic and acidic residues" evidence="14">
    <location>
        <begin position="187"/>
        <end position="207"/>
    </location>
</feature>
<dbReference type="InterPro" id="IPR016064">
    <property type="entry name" value="NAD/diacylglycerol_kinase_sf"/>
</dbReference>
<sequence length="881" mass="99018">MKTLRLNANFVLFQNPVAHCWSEQTHHKRKFCNVCRKRLEDSLTLHCEICEYFVHAECQDFAVADCKENATYLPGKELSMVHHDHHWREGNLPQNSKCAVCKKNCWSAECLSGFRCEWCNITVHAGCRRHITGECQFGSLEPIYLPPHAVSIPRTEVPMEAIIGVQVRRKETMSPRSISEEFSSGDSRFKDSDEVSHGKDRKDKEDRDEEVIKVYDGNISMRRRIYRVITVSRLASTEHILTQALRAFHITKDPQNFYLTDLYAPQEVPLVDPSPIQSLTRREGKRPAVFLRFKDTDSAQVKVYPGKLQVSQPFVLISVNAQSTIADLIKESLSKFGLENLRIEDLRLSEILLDRGVSERVLSLNEHPLEIMKSVGKDSIRQMELMRFYLQMKEDPHGPNLALFVGCLPPYLSQKNYENILTDFLGKENKFSSIGPIYYEYGSMVIVYEDAKKAVKALYTLRDSLYEEKQLLVMLLPNIEPSMVPVGVQPLLVFVNVKSGGCQGLELITSFRKLLNPYQVFDLENGGPLPGLYVFRHIKDYKILVCGGDGTIGWVLQCLDNVGQDSECSSPPCAIVPLGTGNDLARVLRWGSGYTGGEDPMNLLRDVIDAEEIRLDRWTVVFHPEDKGGDEKTQQFLGTGSTSEEVSTVMVMNNYFGIGIDADLCLDFHNAREENPNKFNSRLHNKSVYVKMGLRKMVGRKMCKDLHREVKLEVDGKPVDLPPVEGIIILNILSWGSGANPWGPEKEDQFSKPNHWDGMLEVVGVTGVVHLGQIQSGLRSAMRIAQGGHIKIHLHSDMPVQMDGEPWVQAPCDVVVLKSALKATMLKKMKGKMKRRNTEPFMVQQAGQGGSGGVQALSVVATLTEQPAAEGSTGPSINNEF</sequence>
<keyword evidence="5" id="KW-0479">Metal-binding</keyword>
<dbReference type="SMART" id="SM00046">
    <property type="entry name" value="DAGKc"/>
    <property type="match status" value="1"/>
</dbReference>
<dbReference type="GO" id="GO:0008270">
    <property type="term" value="F:zinc ion binding"/>
    <property type="evidence" value="ECO:0007669"/>
    <property type="project" value="UniProtKB-KW"/>
</dbReference>
<feature type="domain" description="Ras-associating" evidence="17">
    <location>
        <begin position="297"/>
        <end position="395"/>
    </location>
</feature>
<keyword evidence="9 13" id="KW-0418">Kinase</keyword>
<dbReference type="FunFam" id="3.30.60.20:FF:000002">
    <property type="entry name" value="Diacylglycerol kinase"/>
    <property type="match status" value="1"/>
</dbReference>
<dbReference type="Pfam" id="PF00781">
    <property type="entry name" value="DAGK_cat"/>
    <property type="match status" value="1"/>
</dbReference>
<keyword evidence="12" id="KW-0472">Membrane</keyword>
<feature type="region of interest" description="Disordered" evidence="14">
    <location>
        <begin position="174"/>
        <end position="207"/>
    </location>
</feature>
<dbReference type="InterPro" id="IPR056392">
    <property type="entry name" value="DGKtheta_RBD"/>
</dbReference>
<dbReference type="CDD" id="cd17111">
    <property type="entry name" value="RA1_DAGK-theta"/>
    <property type="match status" value="1"/>
</dbReference>
<evidence type="ECO:0000256" key="5">
    <source>
        <dbReference type="ARBA" id="ARBA00022723"/>
    </source>
</evidence>
<dbReference type="SUPFAM" id="SSF111331">
    <property type="entry name" value="NAD kinase/diacylglycerol kinase-like"/>
    <property type="match status" value="1"/>
</dbReference>
<evidence type="ECO:0000313" key="18">
    <source>
        <dbReference type="EMBL" id="KAL1123522.1"/>
    </source>
</evidence>